<dbReference type="InterPro" id="IPR011032">
    <property type="entry name" value="GroES-like_sf"/>
</dbReference>
<dbReference type="SUPFAM" id="SSF50129">
    <property type="entry name" value="GroES-like"/>
    <property type="match status" value="1"/>
</dbReference>
<evidence type="ECO:0000313" key="4">
    <source>
        <dbReference type="EMBL" id="KUF17489.1"/>
    </source>
</evidence>
<dbReference type="Pfam" id="PF08240">
    <property type="entry name" value="ADH_N"/>
    <property type="match status" value="1"/>
</dbReference>
<feature type="domain" description="Enoyl reductase (ER)" evidence="3">
    <location>
        <begin position="10"/>
        <end position="328"/>
    </location>
</feature>
<dbReference type="GO" id="GO:0035925">
    <property type="term" value="F:mRNA 3'-UTR AU-rich region binding"/>
    <property type="evidence" value="ECO:0007669"/>
    <property type="project" value="TreeGrafter"/>
</dbReference>
<dbReference type="InterPro" id="IPR020843">
    <property type="entry name" value="ER"/>
</dbReference>
<dbReference type="Pfam" id="PF13602">
    <property type="entry name" value="ADH_zinc_N_2"/>
    <property type="match status" value="1"/>
</dbReference>
<organism evidence="4 5">
    <name type="scientific">Streptomyces silvensis</name>
    <dbReference type="NCBI Taxonomy" id="1765722"/>
    <lineage>
        <taxon>Bacteria</taxon>
        <taxon>Bacillati</taxon>
        <taxon>Actinomycetota</taxon>
        <taxon>Actinomycetes</taxon>
        <taxon>Kitasatosporales</taxon>
        <taxon>Streptomycetaceae</taxon>
        <taxon>Streptomyces</taxon>
    </lineage>
</organism>
<name>A0A0W7X3Y3_9ACTN</name>
<dbReference type="Gene3D" id="3.40.50.720">
    <property type="entry name" value="NAD(P)-binding Rossmann-like Domain"/>
    <property type="match status" value="1"/>
</dbReference>
<evidence type="ECO:0000259" key="3">
    <source>
        <dbReference type="SMART" id="SM00829"/>
    </source>
</evidence>
<keyword evidence="5" id="KW-1185">Reference proteome</keyword>
<proteinExistence type="predicted"/>
<accession>A0A0W7X3Y3</accession>
<dbReference type="Gene3D" id="3.90.180.10">
    <property type="entry name" value="Medium-chain alcohol dehydrogenases, catalytic domain"/>
    <property type="match status" value="1"/>
</dbReference>
<dbReference type="PANTHER" id="PTHR48106:SF13">
    <property type="entry name" value="QUINONE OXIDOREDUCTASE-RELATED"/>
    <property type="match status" value="1"/>
</dbReference>
<protein>
    <submittedName>
        <fullName evidence="4">NADPH quinone oxidoreductase</fullName>
    </submittedName>
</protein>
<comment type="caution">
    <text evidence="4">The sequence shown here is derived from an EMBL/GenBank/DDBJ whole genome shotgun (WGS) entry which is preliminary data.</text>
</comment>
<dbReference type="PANTHER" id="PTHR48106">
    <property type="entry name" value="QUINONE OXIDOREDUCTASE PIG3-RELATED"/>
    <property type="match status" value="1"/>
</dbReference>
<dbReference type="InterPro" id="IPR036291">
    <property type="entry name" value="NAD(P)-bd_dom_sf"/>
</dbReference>
<keyword evidence="1" id="KW-0521">NADP</keyword>
<dbReference type="STRING" id="1765722.AT728_08615"/>
<dbReference type="SUPFAM" id="SSF51735">
    <property type="entry name" value="NAD(P)-binding Rossmann-fold domains"/>
    <property type="match status" value="1"/>
</dbReference>
<evidence type="ECO:0000256" key="1">
    <source>
        <dbReference type="ARBA" id="ARBA00022857"/>
    </source>
</evidence>
<evidence type="ECO:0000313" key="5">
    <source>
        <dbReference type="Proteomes" id="UP000054804"/>
    </source>
</evidence>
<dbReference type="GO" id="GO:0003960">
    <property type="term" value="F:quinone reductase (NADPH) activity"/>
    <property type="evidence" value="ECO:0007669"/>
    <property type="project" value="TreeGrafter"/>
</dbReference>
<dbReference type="EMBL" id="LOCL01000033">
    <property type="protein sequence ID" value="KUF17489.1"/>
    <property type="molecule type" value="Genomic_DNA"/>
</dbReference>
<evidence type="ECO:0000256" key="2">
    <source>
        <dbReference type="ARBA" id="ARBA00023002"/>
    </source>
</evidence>
<dbReference type="SMART" id="SM00829">
    <property type="entry name" value="PKS_ER"/>
    <property type="match status" value="1"/>
</dbReference>
<dbReference type="Proteomes" id="UP000054804">
    <property type="component" value="Unassembled WGS sequence"/>
</dbReference>
<dbReference type="OrthoDB" id="5195079at2"/>
<keyword evidence="2" id="KW-0560">Oxidoreductase</keyword>
<dbReference type="InterPro" id="IPR013154">
    <property type="entry name" value="ADH-like_N"/>
</dbReference>
<sequence>MHAVVLHEFGPAANLRYETVPDPEPAPGHVRIAVRAAGVHFIETVLRAGTGGDLAPPPPELPAIFGGEVAGVVDSVGPGVGQEWLGRSVVTAYGTPGGYAELAVADVGALHPVPAGLGFEAAVAMVVTGTTTVGLLDIAALTPDDVVLVTSAAGGVGRLVVQHAHGLGARVVGAAGGPAKVAAVRKLGADGGPEVVAVDYDEDGWDDEVRARLGGRGVSVVLDGVGGAKAAAAFGLLDHGGRFVSIGSASQQEFAPDEETLAARGLTYVDALMRLIGRPEDRPGHERRALAAAAAGRLTPAVQSFPLSHAAEVHAALEQRRTTGKVVLVP</sequence>
<dbReference type="RefSeq" id="WP_058847955.1">
    <property type="nucleotide sequence ID" value="NZ_LOCL01000033.1"/>
</dbReference>
<dbReference type="GO" id="GO:0005829">
    <property type="term" value="C:cytosol"/>
    <property type="evidence" value="ECO:0007669"/>
    <property type="project" value="TreeGrafter"/>
</dbReference>
<dbReference type="AlphaFoldDB" id="A0A0W7X3Y3"/>
<gene>
    <name evidence="4" type="ORF">AT728_08615</name>
</gene>
<reference evidence="4 5" key="1">
    <citation type="submission" date="2015-12" db="EMBL/GenBank/DDBJ databases">
        <title>Draft genome sequence of Streptomyces silvensis ATCC 53525, a producer of novel hormone antagonists.</title>
        <authorList>
            <person name="Johnston C.W."/>
            <person name="Li Y."/>
            <person name="Magarvey N.A."/>
        </authorList>
    </citation>
    <scope>NUCLEOTIDE SEQUENCE [LARGE SCALE GENOMIC DNA]</scope>
    <source>
        <strain evidence="4 5">ATCC 53525</strain>
    </source>
</reference>
<dbReference type="GO" id="GO:0070402">
    <property type="term" value="F:NADPH binding"/>
    <property type="evidence" value="ECO:0007669"/>
    <property type="project" value="TreeGrafter"/>
</dbReference>